<dbReference type="EMBL" id="JBHSAO010000011">
    <property type="protein sequence ID" value="MFC4025080.1"/>
    <property type="molecule type" value="Genomic_DNA"/>
</dbReference>
<keyword evidence="2" id="KW-1185">Reference proteome</keyword>
<sequence length="235" mass="26385">MRTILFTKLNKIDSDTTTKKINFVESADQLTKENEIFIVDDNEANIEAFMDETDQVYIPFKLLDRATAKGNVHVYFELEQYPFFQKIKDAITVPKGVLHFKRTISTAESTQLIASDLIVFSAILGEPVDVKVKQTNPTVAPHHQIVTVNFGEGTMAHLEYTIGKADEKIELEWSGIKQIIEFDSEEMKPLVPGGYTSLPLTFSVDSILTTAVKADEKLLERLQKFTQLITGGAKV</sequence>
<evidence type="ECO:0000313" key="1">
    <source>
        <dbReference type="EMBL" id="MFC4025080.1"/>
    </source>
</evidence>
<protein>
    <submittedName>
        <fullName evidence="1">Uncharacterized protein</fullName>
    </submittedName>
</protein>
<reference evidence="2" key="1">
    <citation type="journal article" date="2019" name="Int. J. Syst. Evol. Microbiol.">
        <title>The Global Catalogue of Microorganisms (GCM) 10K type strain sequencing project: providing services to taxonomists for standard genome sequencing and annotation.</title>
        <authorList>
            <consortium name="The Broad Institute Genomics Platform"/>
            <consortium name="The Broad Institute Genome Sequencing Center for Infectious Disease"/>
            <person name="Wu L."/>
            <person name="Ma J."/>
        </authorList>
    </citation>
    <scope>NUCLEOTIDE SEQUENCE [LARGE SCALE GENOMIC DNA]</scope>
    <source>
        <strain evidence="2">IBRC-M 10703</strain>
    </source>
</reference>
<gene>
    <name evidence="1" type="ORF">ACFOUV_14895</name>
</gene>
<organism evidence="1 2">
    <name type="scientific">Oceanobacillus longus</name>
    <dbReference type="NCBI Taxonomy" id="930120"/>
    <lineage>
        <taxon>Bacteria</taxon>
        <taxon>Bacillati</taxon>
        <taxon>Bacillota</taxon>
        <taxon>Bacilli</taxon>
        <taxon>Bacillales</taxon>
        <taxon>Bacillaceae</taxon>
        <taxon>Oceanobacillus</taxon>
    </lineage>
</organism>
<accession>A0ABV8GZI8</accession>
<evidence type="ECO:0000313" key="2">
    <source>
        <dbReference type="Proteomes" id="UP001595772"/>
    </source>
</evidence>
<comment type="caution">
    <text evidence="1">The sequence shown here is derived from an EMBL/GenBank/DDBJ whole genome shotgun (WGS) entry which is preliminary data.</text>
</comment>
<dbReference type="RefSeq" id="WP_379497574.1">
    <property type="nucleotide sequence ID" value="NZ_JBHSAO010000011.1"/>
</dbReference>
<dbReference type="Proteomes" id="UP001595772">
    <property type="component" value="Unassembled WGS sequence"/>
</dbReference>
<proteinExistence type="predicted"/>
<name>A0ABV8GZI8_9BACI</name>